<protein>
    <submittedName>
        <fullName evidence="1">Uncharacterized protein</fullName>
    </submittedName>
</protein>
<accession>A0ACC0N6K8</accession>
<proteinExistence type="predicted"/>
<keyword evidence="2" id="KW-1185">Reference proteome</keyword>
<comment type="caution">
    <text evidence="1">The sequence shown here is derived from an EMBL/GenBank/DDBJ whole genome shotgun (WGS) entry which is preliminary data.</text>
</comment>
<evidence type="ECO:0000313" key="2">
    <source>
        <dbReference type="Proteomes" id="UP001062846"/>
    </source>
</evidence>
<dbReference type="EMBL" id="CM046394">
    <property type="protein sequence ID" value="KAI8548153.1"/>
    <property type="molecule type" value="Genomic_DNA"/>
</dbReference>
<reference evidence="1" key="1">
    <citation type="submission" date="2022-02" db="EMBL/GenBank/DDBJ databases">
        <title>Plant Genome Project.</title>
        <authorList>
            <person name="Zhang R.-G."/>
        </authorList>
    </citation>
    <scope>NUCLEOTIDE SEQUENCE</scope>
    <source>
        <strain evidence="1">AT1</strain>
    </source>
</reference>
<name>A0ACC0N6K8_RHOML</name>
<dbReference type="Proteomes" id="UP001062846">
    <property type="component" value="Chromosome 7"/>
</dbReference>
<gene>
    <name evidence="1" type="ORF">RHMOL_Rhmol07G0250000</name>
</gene>
<sequence>MELLVPSGFLLVTVNGLGVLSESIYVILYLIYAPKDKKVKTMILVGFLNIALVGSVIGIAIAVFDDEGKRRIFMGVVCAAVTIAMYVAPLEAMVPNAIGIATSSSQILLYMIYENKSPLSNLIGSIQATDQKEPSKCEVPT</sequence>
<organism evidence="1 2">
    <name type="scientific">Rhododendron molle</name>
    <name type="common">Chinese azalea</name>
    <name type="synonym">Azalea mollis</name>
    <dbReference type="NCBI Taxonomy" id="49168"/>
    <lineage>
        <taxon>Eukaryota</taxon>
        <taxon>Viridiplantae</taxon>
        <taxon>Streptophyta</taxon>
        <taxon>Embryophyta</taxon>
        <taxon>Tracheophyta</taxon>
        <taxon>Spermatophyta</taxon>
        <taxon>Magnoliopsida</taxon>
        <taxon>eudicotyledons</taxon>
        <taxon>Gunneridae</taxon>
        <taxon>Pentapetalae</taxon>
        <taxon>asterids</taxon>
        <taxon>Ericales</taxon>
        <taxon>Ericaceae</taxon>
        <taxon>Ericoideae</taxon>
        <taxon>Rhodoreae</taxon>
        <taxon>Rhododendron</taxon>
    </lineage>
</organism>
<evidence type="ECO:0000313" key="1">
    <source>
        <dbReference type="EMBL" id="KAI8548153.1"/>
    </source>
</evidence>